<organism evidence="2 3">
    <name type="scientific">Aspergillus lucknowensis</name>
    <dbReference type="NCBI Taxonomy" id="176173"/>
    <lineage>
        <taxon>Eukaryota</taxon>
        <taxon>Fungi</taxon>
        <taxon>Dikarya</taxon>
        <taxon>Ascomycota</taxon>
        <taxon>Pezizomycotina</taxon>
        <taxon>Eurotiomycetes</taxon>
        <taxon>Eurotiomycetidae</taxon>
        <taxon>Eurotiales</taxon>
        <taxon>Aspergillaceae</taxon>
        <taxon>Aspergillus</taxon>
        <taxon>Aspergillus subgen. Nidulantes</taxon>
    </lineage>
</organism>
<dbReference type="GeneID" id="98143267"/>
<evidence type="ECO:0000313" key="3">
    <source>
        <dbReference type="Proteomes" id="UP001610432"/>
    </source>
</evidence>
<evidence type="ECO:0000256" key="1">
    <source>
        <dbReference type="SAM" id="Phobius"/>
    </source>
</evidence>
<keyword evidence="3" id="KW-1185">Reference proteome</keyword>
<keyword evidence="1" id="KW-1133">Transmembrane helix</keyword>
<keyword evidence="1" id="KW-0472">Membrane</keyword>
<gene>
    <name evidence="2" type="ORF">BJX67DRAFT_343836</name>
</gene>
<reference evidence="2 3" key="1">
    <citation type="submission" date="2024-07" db="EMBL/GenBank/DDBJ databases">
        <title>Section-level genome sequencing and comparative genomics of Aspergillus sections Usti and Cavernicolus.</title>
        <authorList>
            <consortium name="Lawrence Berkeley National Laboratory"/>
            <person name="Nybo J.L."/>
            <person name="Vesth T.C."/>
            <person name="Theobald S."/>
            <person name="Frisvad J.C."/>
            <person name="Larsen T.O."/>
            <person name="Kjaerboelling I."/>
            <person name="Rothschild-Mancinelli K."/>
            <person name="Lyhne E.K."/>
            <person name="Kogle M.E."/>
            <person name="Barry K."/>
            <person name="Clum A."/>
            <person name="Na H."/>
            <person name="Ledsgaard L."/>
            <person name="Lin J."/>
            <person name="Lipzen A."/>
            <person name="Kuo A."/>
            <person name="Riley R."/>
            <person name="Mondo S."/>
            <person name="Labutti K."/>
            <person name="Haridas S."/>
            <person name="Pangalinan J."/>
            <person name="Salamov A.A."/>
            <person name="Simmons B.A."/>
            <person name="Magnuson J.K."/>
            <person name="Chen J."/>
            <person name="Drula E."/>
            <person name="Henrissat B."/>
            <person name="Wiebenga A."/>
            <person name="Lubbers R.J."/>
            <person name="Gomes A.C."/>
            <person name="Macurrencykelacurrency M.R."/>
            <person name="Stajich J."/>
            <person name="Grigoriev I.V."/>
            <person name="Mortensen U.H."/>
            <person name="De Vries R.P."/>
            <person name="Baker S.E."/>
            <person name="Andersen M.R."/>
        </authorList>
    </citation>
    <scope>NUCLEOTIDE SEQUENCE [LARGE SCALE GENOMIC DNA]</scope>
    <source>
        <strain evidence="2 3">CBS 449.75</strain>
    </source>
</reference>
<accession>A0ABR4M3Q0</accession>
<dbReference type="RefSeq" id="XP_070890200.1">
    <property type="nucleotide sequence ID" value="XM_071028195.1"/>
</dbReference>
<name>A0ABR4M3Q0_9EURO</name>
<evidence type="ECO:0000313" key="2">
    <source>
        <dbReference type="EMBL" id="KAL2871221.1"/>
    </source>
</evidence>
<keyword evidence="1" id="KW-0812">Transmembrane</keyword>
<comment type="caution">
    <text evidence="2">The sequence shown here is derived from an EMBL/GenBank/DDBJ whole genome shotgun (WGS) entry which is preliminary data.</text>
</comment>
<dbReference type="Proteomes" id="UP001610432">
    <property type="component" value="Unassembled WGS sequence"/>
</dbReference>
<protein>
    <submittedName>
        <fullName evidence="2">Uncharacterized protein</fullName>
    </submittedName>
</protein>
<sequence>MTGDDLKKYATLDTLDWQPSKMRRRTVALRLLFGRVGLWACYSLVFGPAYS</sequence>
<proteinExistence type="predicted"/>
<feature type="transmembrane region" description="Helical" evidence="1">
    <location>
        <begin position="27"/>
        <end position="50"/>
    </location>
</feature>
<dbReference type="EMBL" id="JBFXLQ010000004">
    <property type="protein sequence ID" value="KAL2871221.1"/>
    <property type="molecule type" value="Genomic_DNA"/>
</dbReference>